<comment type="caution">
    <text evidence="9">The sequence shown here is derived from an EMBL/GenBank/DDBJ whole genome shotgun (WGS) entry which is preliminary data.</text>
</comment>
<dbReference type="InterPro" id="IPR001792">
    <property type="entry name" value="Acylphosphatase-like_dom"/>
</dbReference>
<accession>A0A179ERD0</accession>
<dbReference type="GO" id="GO:0003998">
    <property type="term" value="F:acylphosphatase activity"/>
    <property type="evidence" value="ECO:0007669"/>
    <property type="project" value="UniProtKB-EC"/>
</dbReference>
<reference evidence="9 10" key="1">
    <citation type="submission" date="2016-04" db="EMBL/GenBank/DDBJ databases">
        <title>Draft genome of an Enterococcus thailandicus strain isolated from bovine feces.</title>
        <authorList>
            <person name="Beukers A.G."/>
            <person name="Zaheer R."/>
            <person name="Goji N."/>
            <person name="Cook S.R."/>
            <person name="Amoako K."/>
            <person name="Chaves A.V."/>
            <person name="Ward M.P."/>
            <person name="Mcallister T.A."/>
        </authorList>
    </citation>
    <scope>NUCLEOTIDE SEQUENCE [LARGE SCALE GENOMIC DNA]</scope>
    <source>
        <strain evidence="9 10">F0711D 46</strain>
    </source>
</reference>
<evidence type="ECO:0000259" key="7">
    <source>
        <dbReference type="PROSITE" id="PS51160"/>
    </source>
</evidence>
<evidence type="ECO:0000256" key="4">
    <source>
        <dbReference type="ARBA" id="ARBA00047645"/>
    </source>
</evidence>
<feature type="domain" description="Acylphosphatase-like" evidence="7">
    <location>
        <begin position="3"/>
        <end position="91"/>
    </location>
</feature>
<sequence length="91" mass="10294">MRKVKMNVQGRVQGVGFRYTTKMVADRLGIYGTVKNEEDGSVTIEAAGEDEQVESFIKEIKDSPSPAGRVTYLDLQDNPWMDNRTSFDVIY</sequence>
<dbReference type="PATRIC" id="fig|417368.6.peg.2121"/>
<organism evidence="9 10">
    <name type="scientific">Enterococcus thailandicus</name>
    <dbReference type="NCBI Taxonomy" id="417368"/>
    <lineage>
        <taxon>Bacteria</taxon>
        <taxon>Bacillati</taxon>
        <taxon>Bacillota</taxon>
        <taxon>Bacilli</taxon>
        <taxon>Lactobacillales</taxon>
        <taxon>Enterococcaceae</taxon>
        <taxon>Enterococcus</taxon>
    </lineage>
</organism>
<evidence type="ECO:0000313" key="9">
    <source>
        <dbReference type="EMBL" id="OAQ55430.1"/>
    </source>
</evidence>
<dbReference type="PRINTS" id="PR00112">
    <property type="entry name" value="ACYLPHPHTASE"/>
</dbReference>
<evidence type="ECO:0000256" key="6">
    <source>
        <dbReference type="RuleBase" id="RU004168"/>
    </source>
</evidence>
<dbReference type="Gene3D" id="3.30.70.100">
    <property type="match status" value="1"/>
</dbReference>
<dbReference type="Pfam" id="PF00708">
    <property type="entry name" value="Acylphosphatase"/>
    <property type="match status" value="1"/>
</dbReference>
<evidence type="ECO:0000313" key="8">
    <source>
        <dbReference type="EMBL" id="GEK35722.1"/>
    </source>
</evidence>
<proteinExistence type="inferred from homology"/>
<evidence type="ECO:0000256" key="1">
    <source>
        <dbReference type="ARBA" id="ARBA00005614"/>
    </source>
</evidence>
<evidence type="ECO:0000313" key="10">
    <source>
        <dbReference type="Proteomes" id="UP000078516"/>
    </source>
</evidence>
<dbReference type="PANTHER" id="PTHR47268">
    <property type="entry name" value="ACYLPHOSPHATASE"/>
    <property type="match status" value="1"/>
</dbReference>
<keyword evidence="10" id="KW-1185">Reference proteome</keyword>
<dbReference type="PROSITE" id="PS00150">
    <property type="entry name" value="ACYLPHOSPHATASE_1"/>
    <property type="match status" value="1"/>
</dbReference>
<dbReference type="OrthoDB" id="9808093at2"/>
<comment type="similarity">
    <text evidence="1 6">Belongs to the acylphosphatase family.</text>
</comment>
<dbReference type="Proteomes" id="UP000078516">
    <property type="component" value="Unassembled WGS sequence"/>
</dbReference>
<evidence type="ECO:0000256" key="5">
    <source>
        <dbReference type="PROSITE-ProRule" id="PRU00520"/>
    </source>
</evidence>
<evidence type="ECO:0000313" key="11">
    <source>
        <dbReference type="Proteomes" id="UP000321361"/>
    </source>
</evidence>
<dbReference type="AlphaFoldDB" id="A0A179ERD0"/>
<protein>
    <recommendedName>
        <fullName evidence="3 5">acylphosphatase</fullName>
        <ecNumber evidence="2 5">3.6.1.7</ecNumber>
    </recommendedName>
</protein>
<comment type="catalytic activity">
    <reaction evidence="4 5">
        <text>an acyl phosphate + H2O = a carboxylate + phosphate + H(+)</text>
        <dbReference type="Rhea" id="RHEA:14965"/>
        <dbReference type="ChEBI" id="CHEBI:15377"/>
        <dbReference type="ChEBI" id="CHEBI:15378"/>
        <dbReference type="ChEBI" id="CHEBI:29067"/>
        <dbReference type="ChEBI" id="CHEBI:43474"/>
        <dbReference type="ChEBI" id="CHEBI:59918"/>
        <dbReference type="EC" id="3.6.1.7"/>
    </reaction>
</comment>
<evidence type="ECO:0000256" key="3">
    <source>
        <dbReference type="ARBA" id="ARBA00015991"/>
    </source>
</evidence>
<keyword evidence="5" id="KW-0378">Hydrolase</keyword>
<dbReference type="InterPro" id="IPR017968">
    <property type="entry name" value="Acylphosphatase_CS"/>
</dbReference>
<evidence type="ECO:0000256" key="2">
    <source>
        <dbReference type="ARBA" id="ARBA00012150"/>
    </source>
</evidence>
<feature type="active site" evidence="5">
    <location>
        <position position="36"/>
    </location>
</feature>
<gene>
    <name evidence="8" type="primary">acyP</name>
    <name evidence="9" type="ORF">A6E74_08020</name>
    <name evidence="8" type="ORF">ETH01_00090</name>
</gene>
<dbReference type="RefSeq" id="WP_067483900.1">
    <property type="nucleotide sequence ID" value="NZ_BJUG01000001.1"/>
</dbReference>
<dbReference type="PROSITE" id="PS51160">
    <property type="entry name" value="ACYLPHOSPHATASE_3"/>
    <property type="match status" value="1"/>
</dbReference>
<reference evidence="8 11" key="2">
    <citation type="submission" date="2019-07" db="EMBL/GenBank/DDBJ databases">
        <title>Whole genome shotgun sequence of Enterococcus thailandicus NBRC 101867.</title>
        <authorList>
            <person name="Hosoyama A."/>
            <person name="Uohara A."/>
            <person name="Ohji S."/>
            <person name="Ichikawa N."/>
        </authorList>
    </citation>
    <scope>NUCLEOTIDE SEQUENCE [LARGE SCALE GENOMIC DNA]</scope>
    <source>
        <strain evidence="8 11">NBRC 101867</strain>
    </source>
</reference>
<dbReference type="EMBL" id="BJUG01000001">
    <property type="protein sequence ID" value="GEK35722.1"/>
    <property type="molecule type" value="Genomic_DNA"/>
</dbReference>
<dbReference type="EMBL" id="LWMN01000013">
    <property type="protein sequence ID" value="OAQ55430.1"/>
    <property type="molecule type" value="Genomic_DNA"/>
</dbReference>
<dbReference type="Proteomes" id="UP000321361">
    <property type="component" value="Unassembled WGS sequence"/>
</dbReference>
<dbReference type="PANTHER" id="PTHR47268:SF4">
    <property type="entry name" value="ACYLPHOSPHATASE"/>
    <property type="match status" value="1"/>
</dbReference>
<dbReference type="SUPFAM" id="SSF54975">
    <property type="entry name" value="Acylphosphatase/BLUF domain-like"/>
    <property type="match status" value="1"/>
</dbReference>
<dbReference type="InterPro" id="IPR020456">
    <property type="entry name" value="Acylphosphatase"/>
</dbReference>
<name>A0A179ERD0_ENTTH</name>
<feature type="active site" evidence="5">
    <location>
        <position position="18"/>
    </location>
</feature>
<dbReference type="EC" id="3.6.1.7" evidence="2 5"/>
<dbReference type="InterPro" id="IPR036046">
    <property type="entry name" value="Acylphosphatase-like_dom_sf"/>
</dbReference>